<evidence type="ECO:0000256" key="2">
    <source>
        <dbReference type="ARBA" id="ARBA00007399"/>
    </source>
</evidence>
<accession>A0A2V1JVD5</accession>
<dbReference type="GO" id="GO:0030288">
    <property type="term" value="C:outer membrane-bounded periplasmic space"/>
    <property type="evidence" value="ECO:0007669"/>
    <property type="project" value="InterPro"/>
</dbReference>
<feature type="domain" description="Pili assembly chaperone C-terminal" evidence="8">
    <location>
        <begin position="168"/>
        <end position="227"/>
    </location>
</feature>
<sequence length="251" mass="27187">MATFQNTTAAACVAAACLLMAGTAQAAVQLSSTRAIMNETDRNVSVYARNMSAEPFVVQAWIDGDDEEMETPFFISPPLSRFDGNAERSLNITRVGEDDLPSDRESYYWINVLEIPQKTDGDENSLMLATRTRIKLFYRPNDIQKSPRGAELIKWSMAREGSQCQLAIENTSAYNINFASIDLTGEASDFGRALIAKPLETTRVPLAHCPVGGVSVTPHVVNDYGVVESWPAVVPVLSGAPVTSVPAGAVQ</sequence>
<feature type="chain" id="PRO_5015876218" evidence="6">
    <location>
        <begin position="27"/>
        <end position="251"/>
    </location>
</feature>
<evidence type="ECO:0000256" key="4">
    <source>
        <dbReference type="ARBA" id="ARBA00022764"/>
    </source>
</evidence>
<evidence type="ECO:0000256" key="5">
    <source>
        <dbReference type="ARBA" id="ARBA00023186"/>
    </source>
</evidence>
<dbReference type="InterPro" id="IPR008962">
    <property type="entry name" value="PapD-like_sf"/>
</dbReference>
<comment type="caution">
    <text evidence="9">The sequence shown here is derived from an EMBL/GenBank/DDBJ whole genome shotgun (WGS) entry which is preliminary data.</text>
</comment>
<evidence type="ECO:0000313" key="10">
    <source>
        <dbReference type="Proteomes" id="UP000245212"/>
    </source>
</evidence>
<dbReference type="Pfam" id="PF02753">
    <property type="entry name" value="PapD_C"/>
    <property type="match status" value="1"/>
</dbReference>
<dbReference type="Proteomes" id="UP000245212">
    <property type="component" value="Unassembled WGS sequence"/>
</dbReference>
<dbReference type="InterPro" id="IPR013783">
    <property type="entry name" value="Ig-like_fold"/>
</dbReference>
<dbReference type="Gene3D" id="2.60.40.10">
    <property type="entry name" value="Immunoglobulins"/>
    <property type="match status" value="2"/>
</dbReference>
<dbReference type="InterPro" id="IPR016147">
    <property type="entry name" value="Pili_assmbl_chaperone_N"/>
</dbReference>
<keyword evidence="10" id="KW-1185">Reference proteome</keyword>
<comment type="subcellular location">
    <subcellularLocation>
        <location evidence="1">Periplasm</location>
    </subcellularLocation>
</comment>
<protein>
    <submittedName>
        <fullName evidence="9">Molecular chaperone</fullName>
    </submittedName>
</protein>
<evidence type="ECO:0000259" key="7">
    <source>
        <dbReference type="Pfam" id="PF00345"/>
    </source>
</evidence>
<evidence type="ECO:0000256" key="1">
    <source>
        <dbReference type="ARBA" id="ARBA00004418"/>
    </source>
</evidence>
<comment type="similarity">
    <text evidence="2">Belongs to the periplasmic pilus chaperone family.</text>
</comment>
<evidence type="ECO:0000313" key="9">
    <source>
        <dbReference type="EMBL" id="PWF22158.1"/>
    </source>
</evidence>
<proteinExistence type="inferred from homology"/>
<dbReference type="SUPFAM" id="SSF49354">
    <property type="entry name" value="PapD-like"/>
    <property type="match status" value="1"/>
</dbReference>
<dbReference type="InterPro" id="IPR050643">
    <property type="entry name" value="Periplasmic_pilus_chap"/>
</dbReference>
<dbReference type="InterPro" id="IPR001829">
    <property type="entry name" value="Pili_assmbl_chaperone_bac"/>
</dbReference>
<dbReference type="GO" id="GO:0071555">
    <property type="term" value="P:cell wall organization"/>
    <property type="evidence" value="ECO:0007669"/>
    <property type="project" value="InterPro"/>
</dbReference>
<name>A0A2V1JVD5_9BURK</name>
<dbReference type="InterPro" id="IPR036316">
    <property type="entry name" value="Pili_assmbl_chap_C_dom_sf"/>
</dbReference>
<evidence type="ECO:0000259" key="8">
    <source>
        <dbReference type="Pfam" id="PF02753"/>
    </source>
</evidence>
<dbReference type="PANTHER" id="PTHR30251:SF2">
    <property type="entry name" value="FIMBRIAL CHAPERONE YADV-RELATED"/>
    <property type="match status" value="1"/>
</dbReference>
<gene>
    <name evidence="9" type="ORF">DD235_12305</name>
</gene>
<keyword evidence="5" id="KW-0143">Chaperone</keyword>
<dbReference type="Pfam" id="PF00345">
    <property type="entry name" value="PapD_N"/>
    <property type="match status" value="1"/>
</dbReference>
<dbReference type="PANTHER" id="PTHR30251">
    <property type="entry name" value="PILUS ASSEMBLY CHAPERONE"/>
    <property type="match status" value="1"/>
</dbReference>
<feature type="domain" description="Pili assembly chaperone N-terminal" evidence="7">
    <location>
        <begin position="28"/>
        <end position="143"/>
    </location>
</feature>
<evidence type="ECO:0000256" key="3">
    <source>
        <dbReference type="ARBA" id="ARBA00022729"/>
    </source>
</evidence>
<dbReference type="EMBL" id="QETA01000005">
    <property type="protein sequence ID" value="PWF22158.1"/>
    <property type="molecule type" value="Genomic_DNA"/>
</dbReference>
<dbReference type="PRINTS" id="PR00969">
    <property type="entry name" value="CHAPERONPILI"/>
</dbReference>
<keyword evidence="4" id="KW-0574">Periplasm</keyword>
<dbReference type="AlphaFoldDB" id="A0A2V1JVD5"/>
<feature type="signal peptide" evidence="6">
    <location>
        <begin position="1"/>
        <end position="26"/>
    </location>
</feature>
<dbReference type="InterPro" id="IPR016148">
    <property type="entry name" value="Pili_assmbl_chaperone_C"/>
</dbReference>
<dbReference type="SUPFAM" id="SSF49584">
    <property type="entry name" value="Periplasmic chaperone C-domain"/>
    <property type="match status" value="1"/>
</dbReference>
<keyword evidence="3 6" id="KW-0732">Signal</keyword>
<evidence type="ECO:0000256" key="6">
    <source>
        <dbReference type="SAM" id="SignalP"/>
    </source>
</evidence>
<reference evidence="10" key="1">
    <citation type="submission" date="2018-05" db="EMBL/GenBank/DDBJ databases">
        <authorList>
            <person name="Li Y."/>
        </authorList>
    </citation>
    <scope>NUCLEOTIDE SEQUENCE [LARGE SCALE GENOMIC DNA]</scope>
    <source>
        <strain evidence="10">3d-2-2</strain>
    </source>
</reference>
<organism evidence="9 10">
    <name type="scientific">Corticimicrobacter populi</name>
    <dbReference type="NCBI Taxonomy" id="2175229"/>
    <lineage>
        <taxon>Bacteria</taxon>
        <taxon>Pseudomonadati</taxon>
        <taxon>Pseudomonadota</taxon>
        <taxon>Betaproteobacteria</taxon>
        <taxon>Burkholderiales</taxon>
        <taxon>Alcaligenaceae</taxon>
        <taxon>Corticimicrobacter</taxon>
    </lineage>
</organism>
<dbReference type="RefSeq" id="WP_109062397.1">
    <property type="nucleotide sequence ID" value="NZ_QETA01000005.1"/>
</dbReference>